<dbReference type="Gene3D" id="1.10.10.10">
    <property type="entry name" value="Winged helix-like DNA-binding domain superfamily/Winged helix DNA-binding domain"/>
    <property type="match status" value="1"/>
</dbReference>
<comment type="caution">
    <text evidence="3">Lacks conserved residue(s) required for the propagation of feature annotation.</text>
</comment>
<keyword evidence="3" id="KW-0805">Transcription regulation</keyword>
<keyword evidence="2 3" id="KW-0092">Biotin</keyword>
<dbReference type="InterPro" id="IPR036388">
    <property type="entry name" value="WH-like_DNA-bd_sf"/>
</dbReference>
<dbReference type="Gene3D" id="3.30.930.10">
    <property type="entry name" value="Bira Bifunctional Protein, Domain 2"/>
    <property type="match status" value="1"/>
</dbReference>
<reference evidence="7 8" key="1">
    <citation type="submission" date="2023-10" db="EMBL/GenBank/DDBJ databases">
        <authorList>
            <person name="Botero Cardona J."/>
        </authorList>
    </citation>
    <scope>NUCLEOTIDE SEQUENCE [LARGE SCALE GENOMIC DNA]</scope>
    <source>
        <strain evidence="7 8">R-54839</strain>
    </source>
</reference>
<evidence type="ECO:0000313" key="8">
    <source>
        <dbReference type="Proteomes" id="UP001314261"/>
    </source>
</evidence>
<evidence type="ECO:0000256" key="3">
    <source>
        <dbReference type="HAMAP-Rule" id="MF_00978"/>
    </source>
</evidence>
<keyword evidence="3" id="KW-0238">DNA-binding</keyword>
<dbReference type="SUPFAM" id="SSF46785">
    <property type="entry name" value="Winged helix' DNA-binding domain"/>
    <property type="match status" value="1"/>
</dbReference>
<evidence type="ECO:0000313" key="7">
    <source>
        <dbReference type="EMBL" id="CAK1236638.1"/>
    </source>
</evidence>
<dbReference type="Gene3D" id="2.30.30.100">
    <property type="match status" value="1"/>
</dbReference>
<dbReference type="InterPro" id="IPR004408">
    <property type="entry name" value="Biotin_CoA_COase_ligase"/>
</dbReference>
<evidence type="ECO:0000259" key="5">
    <source>
        <dbReference type="Pfam" id="PF03099"/>
    </source>
</evidence>
<dbReference type="EMBL" id="CAUZLR010000003">
    <property type="protein sequence ID" value="CAK1236638.1"/>
    <property type="molecule type" value="Genomic_DNA"/>
</dbReference>
<sequence length="342" mass="37900">MDQEKKKTATKYLVLDDLLDHVGRYVSGDQLASDLGVSRESVWKAIKTLQKEGHRIVSKKKTGYAYLSSDHVSEQVVQKYLGKLSQGQQAFDAIRVFDEVGSTQTYAKDYLAKHPGQNPSIFTARTMGAGYGRRGRAFFAPKDRGLYISLSLPVNPEKPMIASLLTTSAAAIIAQVLEETFPGLNVQLKWVNDLIVKGHKVGGIITEAVFDMERQQYNALVLGFFVNILPADYPEEIQQKAMAVLDDPSTTIDLNFLLARLTLALIDMNNGYQDGTFLADYRKRSFLIGQRVSIQVGQEILSGEVTGISNQAGLELLLDNGEKKTLYAGEVTKVKLYENLNL</sequence>
<organism evidence="7 8">
    <name type="scientific">Fructobacillus fructosus</name>
    <dbReference type="NCBI Taxonomy" id="1631"/>
    <lineage>
        <taxon>Bacteria</taxon>
        <taxon>Bacillati</taxon>
        <taxon>Bacillota</taxon>
        <taxon>Bacilli</taxon>
        <taxon>Lactobacillales</taxon>
        <taxon>Lactobacillaceae</taxon>
        <taxon>Fructobacillus</taxon>
    </lineage>
</organism>
<feature type="binding site" evidence="3">
    <location>
        <position position="200"/>
    </location>
    <ligand>
        <name>biotin</name>
        <dbReference type="ChEBI" id="CHEBI:57586"/>
    </ligand>
</feature>
<proteinExistence type="inferred from homology"/>
<name>A0ABN9YT18_9LACO</name>
<dbReference type="Pfam" id="PF02237">
    <property type="entry name" value="BPL_C"/>
    <property type="match status" value="1"/>
</dbReference>
<keyword evidence="3" id="KW-0547">Nucleotide-binding</keyword>
<evidence type="ECO:0000259" key="4">
    <source>
        <dbReference type="Pfam" id="PF02237"/>
    </source>
</evidence>
<dbReference type="Pfam" id="PF03099">
    <property type="entry name" value="BPL_LplA_LipB"/>
    <property type="match status" value="1"/>
</dbReference>
<dbReference type="GO" id="GO:0004077">
    <property type="term" value="F:biotin--[biotin carboxyl-carrier protein] ligase activity"/>
    <property type="evidence" value="ECO:0007669"/>
    <property type="project" value="UniProtKB-EC"/>
</dbReference>
<comment type="function">
    <text evidence="3">Acts both as a biotin--[acetyl-CoA-carboxylase] ligase and a repressor.</text>
</comment>
<feature type="DNA-binding region" description="H-T-H motif" evidence="3">
    <location>
        <begin position="28"/>
        <end position="47"/>
    </location>
</feature>
<feature type="domain" description="Biotin protein ligase C-terminal" evidence="4">
    <location>
        <begin position="288"/>
        <end position="331"/>
    </location>
</feature>
<dbReference type="Proteomes" id="UP001314261">
    <property type="component" value="Unassembled WGS sequence"/>
</dbReference>
<dbReference type="InterPro" id="IPR036390">
    <property type="entry name" value="WH_DNA-bd_sf"/>
</dbReference>
<feature type="domain" description="BPL/LPL catalytic" evidence="5">
    <location>
        <begin position="100"/>
        <end position="221"/>
    </location>
</feature>
<dbReference type="PANTHER" id="PTHR12835:SF5">
    <property type="entry name" value="BIOTIN--PROTEIN LIGASE"/>
    <property type="match status" value="1"/>
</dbReference>
<dbReference type="RefSeq" id="WP_010690661.1">
    <property type="nucleotide sequence ID" value="NZ_CAUZLR010000003.1"/>
</dbReference>
<dbReference type="InterPro" id="IPR004143">
    <property type="entry name" value="BPL_LPL_catalytic"/>
</dbReference>
<dbReference type="InterPro" id="IPR030855">
    <property type="entry name" value="Bifunct_BirA"/>
</dbReference>
<evidence type="ECO:0000259" key="6">
    <source>
        <dbReference type="Pfam" id="PF08279"/>
    </source>
</evidence>
<comment type="similarity">
    <text evidence="3">Belongs to the biotin--protein ligase family.</text>
</comment>
<dbReference type="SUPFAM" id="SSF55681">
    <property type="entry name" value="Class II aaRS and biotin synthetases"/>
    <property type="match status" value="1"/>
</dbReference>
<dbReference type="EC" id="6.3.4.15" evidence="3"/>
<dbReference type="InterPro" id="IPR013196">
    <property type="entry name" value="HTH_11"/>
</dbReference>
<keyword evidence="3" id="KW-0678">Repressor</keyword>
<accession>A0ABN9YT18</accession>
<keyword evidence="8" id="KW-1185">Reference proteome</keyword>
<feature type="domain" description="Helix-turn-helix type 11" evidence="6">
    <location>
        <begin position="21"/>
        <end position="64"/>
    </location>
</feature>
<keyword evidence="1 3" id="KW-0436">Ligase</keyword>
<dbReference type="Pfam" id="PF08279">
    <property type="entry name" value="HTH_11"/>
    <property type="match status" value="1"/>
</dbReference>
<keyword evidence="3" id="KW-0804">Transcription</keyword>
<evidence type="ECO:0000256" key="1">
    <source>
        <dbReference type="ARBA" id="ARBA00022598"/>
    </source>
</evidence>
<protein>
    <recommendedName>
        <fullName evidence="3">Bifunctional ligase/repressor BirA</fullName>
    </recommendedName>
    <alternativeName>
        <fullName evidence="3">Biotin--[acetyl-CoA-carboxylase] ligase</fullName>
        <ecNumber evidence="3">6.3.4.15</ecNumber>
    </alternativeName>
    <alternativeName>
        <fullName evidence="3">Biotin--protein ligase</fullName>
    </alternativeName>
    <alternativeName>
        <fullName evidence="3">Biotin-[acetyl-CoA carboxylase] synthetase</fullName>
    </alternativeName>
</protein>
<comment type="catalytic activity">
    <reaction evidence="3">
        <text>biotin + L-lysyl-[protein] + ATP = N(6)-biotinyl-L-lysyl-[protein] + AMP + diphosphate + H(+)</text>
        <dbReference type="Rhea" id="RHEA:11756"/>
        <dbReference type="Rhea" id="RHEA-COMP:9752"/>
        <dbReference type="Rhea" id="RHEA-COMP:10505"/>
        <dbReference type="ChEBI" id="CHEBI:15378"/>
        <dbReference type="ChEBI" id="CHEBI:29969"/>
        <dbReference type="ChEBI" id="CHEBI:30616"/>
        <dbReference type="ChEBI" id="CHEBI:33019"/>
        <dbReference type="ChEBI" id="CHEBI:57586"/>
        <dbReference type="ChEBI" id="CHEBI:83144"/>
        <dbReference type="ChEBI" id="CHEBI:456215"/>
        <dbReference type="EC" id="6.3.4.15"/>
    </reaction>
</comment>
<dbReference type="HAMAP" id="MF_00978">
    <property type="entry name" value="Bifunct_BirA"/>
    <property type="match status" value="1"/>
</dbReference>
<evidence type="ECO:0000256" key="2">
    <source>
        <dbReference type="ARBA" id="ARBA00023267"/>
    </source>
</evidence>
<comment type="caution">
    <text evidence="7">The sequence shown here is derived from an EMBL/GenBank/DDBJ whole genome shotgun (WGS) entry which is preliminary data.</text>
</comment>
<dbReference type="PANTHER" id="PTHR12835">
    <property type="entry name" value="BIOTIN PROTEIN LIGASE"/>
    <property type="match status" value="1"/>
</dbReference>
<keyword evidence="3" id="KW-0067">ATP-binding</keyword>
<dbReference type="InterPro" id="IPR003142">
    <property type="entry name" value="BPL_C"/>
</dbReference>
<dbReference type="InterPro" id="IPR045864">
    <property type="entry name" value="aa-tRNA-synth_II/BPL/LPL"/>
</dbReference>
<dbReference type="NCBIfam" id="TIGR00121">
    <property type="entry name" value="birA_ligase"/>
    <property type="match status" value="1"/>
</dbReference>
<gene>
    <name evidence="3" type="primary">birA</name>
    <name evidence="7" type="ORF">R54839_PPFHFPJH_00695</name>
</gene>